<dbReference type="Pfam" id="PF25944">
    <property type="entry name" value="Beta-barrel_RND"/>
    <property type="match status" value="1"/>
</dbReference>
<comment type="subcellular location">
    <subcellularLocation>
        <location evidence="1">Cell inner membrane</location>
        <topology evidence="1">Lipid-anchor</topology>
    </subcellularLocation>
</comment>
<dbReference type="NCBIfam" id="TIGR01730">
    <property type="entry name" value="RND_mfp"/>
    <property type="match status" value="1"/>
</dbReference>
<dbReference type="Gene3D" id="2.40.30.170">
    <property type="match status" value="1"/>
</dbReference>
<evidence type="ECO:0000256" key="2">
    <source>
        <dbReference type="ARBA" id="ARBA00009477"/>
    </source>
</evidence>
<dbReference type="Gene3D" id="2.40.50.100">
    <property type="match status" value="1"/>
</dbReference>
<dbReference type="SUPFAM" id="SSF111369">
    <property type="entry name" value="HlyD-like secretion proteins"/>
    <property type="match status" value="1"/>
</dbReference>
<evidence type="ECO:0000256" key="3">
    <source>
        <dbReference type="ARBA" id="ARBA00022448"/>
    </source>
</evidence>
<feature type="domain" description="Multidrug resistance protein MdtA-like beta-barrel" evidence="8">
    <location>
        <begin position="196"/>
        <end position="283"/>
    </location>
</feature>
<feature type="domain" description="Multidrug resistance protein MdtA-like barrel-sandwich hybrid" evidence="7">
    <location>
        <begin position="63"/>
        <end position="192"/>
    </location>
</feature>
<dbReference type="PROSITE" id="PS51257">
    <property type="entry name" value="PROKAR_LIPOPROTEIN"/>
    <property type="match status" value="1"/>
</dbReference>
<dbReference type="AlphaFoldDB" id="A0A1H1L595"/>
<sequence length="380" mass="40869">MPVKSVRAALIPLFVVTALLSACGDSEAPPDQANQVPQVGVVTVASENFLMTSELPGRTKAYRVAEVRPQVNGIIQKRLFDEGSEVKAGQQLYQIDAAVYEAALKSAEATRLSTNTLAERYEVLVEDRAVSQQAYDEARAAKLQADAALERARIDVRYTRVSAPIAGRIGRSAVTEGALVSNGQVQALATIQQLDPIYVDVTQPARDLLALRRDLDAGRLERAGDNAAKATLRLEDGSEYEHEGELEFSEVSVDSGTGSVTLRAVFPNPDRILLPGMFVHAQLVSGERSEAILAPQQGVTRNPRGEAVAMLVNADNQVERRIVQTERTVGNRWLISGGLNVGDRLITEGLHMVQPGMTVEPVPAANVDNAGTVNTAEQEG</sequence>
<evidence type="ECO:0000259" key="9">
    <source>
        <dbReference type="Pfam" id="PF25967"/>
    </source>
</evidence>
<name>A0A1H1L595_9GAMM</name>
<dbReference type="Proteomes" id="UP000243426">
    <property type="component" value="Chromosome I"/>
</dbReference>
<dbReference type="GO" id="GO:0005886">
    <property type="term" value="C:plasma membrane"/>
    <property type="evidence" value="ECO:0007669"/>
    <property type="project" value="UniProtKB-SubCell"/>
</dbReference>
<evidence type="ECO:0000259" key="6">
    <source>
        <dbReference type="Pfam" id="PF25876"/>
    </source>
</evidence>
<feature type="chain" id="PRO_5009253157" evidence="5">
    <location>
        <begin position="29"/>
        <end position="380"/>
    </location>
</feature>
<dbReference type="FunFam" id="2.40.420.20:FF:000001">
    <property type="entry name" value="Efflux RND transporter periplasmic adaptor subunit"/>
    <property type="match status" value="1"/>
</dbReference>
<keyword evidence="11" id="KW-1185">Reference proteome</keyword>
<dbReference type="OrthoDB" id="9800613at2"/>
<feature type="signal peptide" evidence="5">
    <location>
        <begin position="1"/>
        <end position="28"/>
    </location>
</feature>
<accession>A0A1H1L595</accession>
<dbReference type="EMBL" id="LT629748">
    <property type="protein sequence ID" value="SDR69510.1"/>
    <property type="molecule type" value="Genomic_DNA"/>
</dbReference>
<dbReference type="Pfam" id="PF25967">
    <property type="entry name" value="RND-MFP_C"/>
    <property type="match status" value="1"/>
</dbReference>
<proteinExistence type="inferred from homology"/>
<evidence type="ECO:0000259" key="7">
    <source>
        <dbReference type="Pfam" id="PF25917"/>
    </source>
</evidence>
<dbReference type="Gene3D" id="2.40.420.20">
    <property type="match status" value="1"/>
</dbReference>
<gene>
    <name evidence="10" type="ORF">SAMN05216198_0081</name>
</gene>
<keyword evidence="5" id="KW-0732">Signal</keyword>
<dbReference type="PANTHER" id="PTHR30158">
    <property type="entry name" value="ACRA/E-RELATED COMPONENT OF DRUG EFFLUX TRANSPORTER"/>
    <property type="match status" value="1"/>
</dbReference>
<dbReference type="GO" id="GO:0046677">
    <property type="term" value="P:response to antibiotic"/>
    <property type="evidence" value="ECO:0007669"/>
    <property type="project" value="TreeGrafter"/>
</dbReference>
<dbReference type="InterPro" id="IPR058626">
    <property type="entry name" value="MdtA-like_b-barrel"/>
</dbReference>
<dbReference type="InterPro" id="IPR006143">
    <property type="entry name" value="RND_pump_MFP"/>
</dbReference>
<protein>
    <submittedName>
        <fullName evidence="10">Membrane fusion protein, multidrug efflux system</fullName>
    </submittedName>
</protein>
<evidence type="ECO:0000256" key="4">
    <source>
        <dbReference type="ARBA" id="ARBA00023054"/>
    </source>
</evidence>
<reference evidence="11" key="1">
    <citation type="submission" date="2016-10" db="EMBL/GenBank/DDBJ databases">
        <authorList>
            <person name="Varghese N."/>
            <person name="Submissions S."/>
        </authorList>
    </citation>
    <scope>NUCLEOTIDE SEQUENCE [LARGE SCALE GENOMIC DNA]</scope>
    <source>
        <strain evidence="11">2SM5</strain>
    </source>
</reference>
<evidence type="ECO:0000259" key="8">
    <source>
        <dbReference type="Pfam" id="PF25944"/>
    </source>
</evidence>
<dbReference type="Gene3D" id="1.10.287.470">
    <property type="entry name" value="Helix hairpin bin"/>
    <property type="match status" value="1"/>
</dbReference>
<comment type="similarity">
    <text evidence="2">Belongs to the membrane fusion protein (MFP) (TC 8.A.1) family.</text>
</comment>
<evidence type="ECO:0000313" key="11">
    <source>
        <dbReference type="Proteomes" id="UP000243426"/>
    </source>
</evidence>
<dbReference type="STRING" id="797277.SAMN05216198_0081"/>
<evidence type="ECO:0000256" key="5">
    <source>
        <dbReference type="SAM" id="SignalP"/>
    </source>
</evidence>
<dbReference type="PANTHER" id="PTHR30158:SF3">
    <property type="entry name" value="MULTIDRUG EFFLUX PUMP SUBUNIT ACRA-RELATED"/>
    <property type="match status" value="1"/>
</dbReference>
<dbReference type="Pfam" id="PF25876">
    <property type="entry name" value="HH_MFP_RND"/>
    <property type="match status" value="1"/>
</dbReference>
<organism evidence="10 11">
    <name type="scientific">Halopseudomonas litoralis</name>
    <dbReference type="NCBI Taxonomy" id="797277"/>
    <lineage>
        <taxon>Bacteria</taxon>
        <taxon>Pseudomonadati</taxon>
        <taxon>Pseudomonadota</taxon>
        <taxon>Gammaproteobacteria</taxon>
        <taxon>Pseudomonadales</taxon>
        <taxon>Pseudomonadaceae</taxon>
        <taxon>Halopseudomonas</taxon>
    </lineage>
</organism>
<keyword evidence="3" id="KW-0813">Transport</keyword>
<dbReference type="InterPro" id="IPR058624">
    <property type="entry name" value="MdtA-like_HH"/>
</dbReference>
<dbReference type="Pfam" id="PF25917">
    <property type="entry name" value="BSH_RND"/>
    <property type="match status" value="1"/>
</dbReference>
<feature type="domain" description="Multidrug resistance protein MdtA-like alpha-helical hairpin" evidence="6">
    <location>
        <begin position="98"/>
        <end position="159"/>
    </location>
</feature>
<feature type="domain" description="Multidrug resistance protein MdtA-like C-terminal permuted SH3" evidence="9">
    <location>
        <begin position="291"/>
        <end position="350"/>
    </location>
</feature>
<evidence type="ECO:0000313" key="10">
    <source>
        <dbReference type="EMBL" id="SDR69510.1"/>
    </source>
</evidence>
<keyword evidence="4" id="KW-0175">Coiled coil</keyword>
<dbReference type="InterPro" id="IPR058627">
    <property type="entry name" value="MdtA-like_C"/>
</dbReference>
<dbReference type="RefSeq" id="WP_090271526.1">
    <property type="nucleotide sequence ID" value="NZ_LT629748.1"/>
</dbReference>
<dbReference type="GO" id="GO:0022857">
    <property type="term" value="F:transmembrane transporter activity"/>
    <property type="evidence" value="ECO:0007669"/>
    <property type="project" value="InterPro"/>
</dbReference>
<dbReference type="InterPro" id="IPR058625">
    <property type="entry name" value="MdtA-like_BSH"/>
</dbReference>
<evidence type="ECO:0000256" key="1">
    <source>
        <dbReference type="ARBA" id="ARBA00004519"/>
    </source>
</evidence>